<dbReference type="InterPro" id="IPR047817">
    <property type="entry name" value="ABC2_TM_bact-type"/>
</dbReference>
<dbReference type="Pfam" id="PF01061">
    <property type="entry name" value="ABC2_membrane"/>
    <property type="match status" value="1"/>
</dbReference>
<proteinExistence type="inferred from homology"/>
<keyword evidence="9" id="KW-1185">Reference proteome</keyword>
<feature type="transmembrane region" description="Helical" evidence="6">
    <location>
        <begin position="237"/>
        <end position="255"/>
    </location>
</feature>
<sequence length="263" mass="27961">MHAIAATPHPADRAFGARRYYLLEARHEFLRLLRTPMFCIPTLAFPAMFYLLLGVLLNRGSGSGAFTPAVYFLAGYGVFGVMAPGLFGFGVSVAFDRDQGWLTLRRALPLPPGAYLIAKLVMAMLFAALVFALLAAIAVSVAGVRLPASAWALLFVVEVLGVLPFCAIGLFIGSLLSGQAAPAVINLIYLPMSFLSGLWVPLMILPAVLREAAPLWPAYHLGQLAYAAVGQPSVGPVATHVAVLAAFTLVFLALARRRLAPAT</sequence>
<dbReference type="PIRSF" id="PIRSF006648">
    <property type="entry name" value="DrrB"/>
    <property type="match status" value="1"/>
</dbReference>
<evidence type="ECO:0000259" key="7">
    <source>
        <dbReference type="PROSITE" id="PS51012"/>
    </source>
</evidence>
<accession>A0ABV9QZ91</accession>
<keyword evidence="4 6" id="KW-1133">Transmembrane helix</keyword>
<evidence type="ECO:0000256" key="1">
    <source>
        <dbReference type="ARBA" id="ARBA00004141"/>
    </source>
</evidence>
<feature type="transmembrane region" description="Helical" evidence="6">
    <location>
        <begin position="150"/>
        <end position="176"/>
    </location>
</feature>
<dbReference type="InterPro" id="IPR051784">
    <property type="entry name" value="Nod_factor_ABC_transporter"/>
</dbReference>
<dbReference type="InterPro" id="IPR013525">
    <property type="entry name" value="ABC2_TM"/>
</dbReference>
<comment type="subcellular location">
    <subcellularLocation>
        <location evidence="6">Cell inner membrane</location>
        <topology evidence="6">Multi-pass membrane protein</topology>
    </subcellularLocation>
    <subcellularLocation>
        <location evidence="1">Membrane</location>
        <topology evidence="1">Multi-pass membrane protein</topology>
    </subcellularLocation>
</comment>
<comment type="similarity">
    <text evidence="2 6">Belongs to the ABC-2 integral membrane protein family.</text>
</comment>
<dbReference type="PROSITE" id="PS51012">
    <property type="entry name" value="ABC_TM2"/>
    <property type="match status" value="1"/>
</dbReference>
<keyword evidence="6" id="KW-1003">Cell membrane</keyword>
<feature type="transmembrane region" description="Helical" evidence="6">
    <location>
        <begin position="116"/>
        <end position="144"/>
    </location>
</feature>
<evidence type="ECO:0000256" key="2">
    <source>
        <dbReference type="ARBA" id="ARBA00007783"/>
    </source>
</evidence>
<comment type="caution">
    <text evidence="8">The sequence shown here is derived from an EMBL/GenBank/DDBJ whole genome shotgun (WGS) entry which is preliminary data.</text>
</comment>
<name>A0ABV9QZ91_9GAMM</name>
<evidence type="ECO:0000256" key="5">
    <source>
        <dbReference type="ARBA" id="ARBA00023136"/>
    </source>
</evidence>
<reference evidence="9" key="1">
    <citation type="journal article" date="2019" name="Int. J. Syst. Evol. Microbiol.">
        <title>The Global Catalogue of Microorganisms (GCM) 10K type strain sequencing project: providing services to taxonomists for standard genome sequencing and annotation.</title>
        <authorList>
            <consortium name="The Broad Institute Genomics Platform"/>
            <consortium name="The Broad Institute Genome Sequencing Center for Infectious Disease"/>
            <person name="Wu L."/>
            <person name="Ma J."/>
        </authorList>
    </citation>
    <scope>NUCLEOTIDE SEQUENCE [LARGE SCALE GENOMIC DNA]</scope>
    <source>
        <strain evidence="9">CCUG 30340</strain>
    </source>
</reference>
<evidence type="ECO:0000313" key="9">
    <source>
        <dbReference type="Proteomes" id="UP001595886"/>
    </source>
</evidence>
<feature type="transmembrane region" description="Helical" evidence="6">
    <location>
        <begin position="36"/>
        <end position="57"/>
    </location>
</feature>
<keyword evidence="5 6" id="KW-0472">Membrane</keyword>
<keyword evidence="6" id="KW-0813">Transport</keyword>
<dbReference type="PANTHER" id="PTHR43229:SF3">
    <property type="entry name" value="ABC-TYPE MULTIDRUG TRANSPORT SYSTEM, PERMEASE COMPONENT"/>
    <property type="match status" value="1"/>
</dbReference>
<dbReference type="InterPro" id="IPR000412">
    <property type="entry name" value="ABC_2_transport"/>
</dbReference>
<evidence type="ECO:0000256" key="4">
    <source>
        <dbReference type="ARBA" id="ARBA00022989"/>
    </source>
</evidence>
<gene>
    <name evidence="8" type="ORF">ACFO6Q_19145</name>
</gene>
<protein>
    <recommendedName>
        <fullName evidence="6">Transport permease protein</fullName>
    </recommendedName>
</protein>
<evidence type="ECO:0000256" key="6">
    <source>
        <dbReference type="RuleBase" id="RU361157"/>
    </source>
</evidence>
<dbReference type="RefSeq" id="WP_380022750.1">
    <property type="nucleotide sequence ID" value="NZ_JBHSHD010000017.1"/>
</dbReference>
<dbReference type="Proteomes" id="UP001595886">
    <property type="component" value="Unassembled WGS sequence"/>
</dbReference>
<dbReference type="PANTHER" id="PTHR43229">
    <property type="entry name" value="NODULATION PROTEIN J"/>
    <property type="match status" value="1"/>
</dbReference>
<feature type="domain" description="ABC transmembrane type-2" evidence="7">
    <location>
        <begin position="37"/>
        <end position="262"/>
    </location>
</feature>
<organism evidence="8 9">
    <name type="scientific">Dokdonella ginsengisoli</name>
    <dbReference type="NCBI Taxonomy" id="363846"/>
    <lineage>
        <taxon>Bacteria</taxon>
        <taxon>Pseudomonadati</taxon>
        <taxon>Pseudomonadota</taxon>
        <taxon>Gammaproteobacteria</taxon>
        <taxon>Lysobacterales</taxon>
        <taxon>Rhodanobacteraceae</taxon>
        <taxon>Dokdonella</taxon>
    </lineage>
</organism>
<feature type="transmembrane region" description="Helical" evidence="6">
    <location>
        <begin position="188"/>
        <end position="209"/>
    </location>
</feature>
<feature type="transmembrane region" description="Helical" evidence="6">
    <location>
        <begin position="69"/>
        <end position="95"/>
    </location>
</feature>
<keyword evidence="3 6" id="KW-0812">Transmembrane</keyword>
<evidence type="ECO:0000313" key="8">
    <source>
        <dbReference type="EMBL" id="MFC4822446.1"/>
    </source>
</evidence>
<evidence type="ECO:0000256" key="3">
    <source>
        <dbReference type="ARBA" id="ARBA00022692"/>
    </source>
</evidence>
<dbReference type="EMBL" id="JBHSHD010000017">
    <property type="protein sequence ID" value="MFC4822446.1"/>
    <property type="molecule type" value="Genomic_DNA"/>
</dbReference>